<protein>
    <submittedName>
        <fullName evidence="2">Chromate resistance exported protein</fullName>
    </submittedName>
</protein>
<dbReference type="Pfam" id="PF03690">
    <property type="entry name" value="MYG1_exonuc"/>
    <property type="match status" value="1"/>
</dbReference>
<dbReference type="PANTHER" id="PTHR11215:SF1">
    <property type="entry name" value="MYG1 EXONUCLEASE"/>
    <property type="match status" value="1"/>
</dbReference>
<sequence>MKFNFDTILVHGGKFHADDVMSVALCEILNPCIKVKREFCVPDKLPETILVADIGGGKYDHHQVDAKIREDGLKRAACGLIFEDYGHLLFSKNGYEIFEKNYIIPIEDIDNGVGEGNPLSSFISSLNPFWDSADPETETKEGFRKAVDFCKEIISRNIARDLAMGKAKTEVEEALKGVTDNGLIILKKYIPPIMFVGTEAKLLVMPSNRGGWNILTIKVDKDSSKDIICLPEEWLENKPEGCTFVHTARFIAAFNTKGAAITAAKTVLNQTQ</sequence>
<dbReference type="PANTHER" id="PTHR11215">
    <property type="entry name" value="METAL DEPENDENT HYDROLASE - RELATED"/>
    <property type="match status" value="1"/>
</dbReference>
<dbReference type="InterPro" id="IPR003226">
    <property type="entry name" value="MYG1_exonuclease"/>
</dbReference>
<comment type="similarity">
    <text evidence="1">Belongs to the MYG1 family.</text>
</comment>
<evidence type="ECO:0000256" key="1">
    <source>
        <dbReference type="ARBA" id="ARBA00010105"/>
    </source>
</evidence>
<accession>A0A8S5N337</accession>
<dbReference type="EMBL" id="BK015049">
    <property type="protein sequence ID" value="DAD88896.1"/>
    <property type="molecule type" value="Genomic_DNA"/>
</dbReference>
<name>A0A8S5N337_9CAUD</name>
<organism evidence="2">
    <name type="scientific">Siphoviridae sp. ctRuT6</name>
    <dbReference type="NCBI Taxonomy" id="2826339"/>
    <lineage>
        <taxon>Viruses</taxon>
        <taxon>Duplodnaviria</taxon>
        <taxon>Heunggongvirae</taxon>
        <taxon>Uroviricota</taxon>
        <taxon>Caudoviricetes</taxon>
    </lineage>
</organism>
<reference evidence="2" key="1">
    <citation type="journal article" date="2021" name="Proc. Natl. Acad. Sci. U.S.A.">
        <title>A Catalog of Tens of Thousands of Viruses from Human Metagenomes Reveals Hidden Associations with Chronic Diseases.</title>
        <authorList>
            <person name="Tisza M.J."/>
            <person name="Buck C.B."/>
        </authorList>
    </citation>
    <scope>NUCLEOTIDE SEQUENCE</scope>
    <source>
        <strain evidence="2">CtRuT6</strain>
    </source>
</reference>
<proteinExistence type="inferred from homology"/>
<evidence type="ECO:0000313" key="2">
    <source>
        <dbReference type="EMBL" id="DAD88896.1"/>
    </source>
</evidence>